<feature type="transmembrane region" description="Helical" evidence="5">
    <location>
        <begin position="110"/>
        <end position="127"/>
    </location>
</feature>
<keyword evidence="3 5" id="KW-1133">Transmembrane helix</keyword>
<comment type="caution">
    <text evidence="7">The sequence shown here is derived from an EMBL/GenBank/DDBJ whole genome shotgun (WGS) entry which is preliminary data.</text>
</comment>
<sequence>MSSSTRPPATARPRFVLRRRLAAPLRLGRPSDIWYKPALSVVAAAAVPDALLLAAGRLDLAMATTAGALCALYGHHLPYAARARAVALVLLGMLAGFGTAMAAAALTHSVVVLVAVGALLAAVQKAVCDATRIGPPGHVVLAFVSSAALFVPLSAPAIAGRLGLAAAAGAFAWLVCLAPALIRRDGPERHAVARALDAAAAYAATPEGPHRTRPRAVAAAALHAAWSSLPTPPDGPARRGGEDRCTLVRLLGHAEAALAAAHTGGPAPGGAADPGRLRGLALALRTGAPLPAPDPAGTEHVTGHDTGHAAVAGHAPAPRPSLLRLLGPGSPLLPVVHRTFLGCALAGWGAAALGIGRPSWALVTAASLYQANGTLTWHRAVQRVVGNLLGVLVFAAVVPLAHLGAVPLVLCCLAGNFGAEALIGRNYWLGSICVTPMALLVTEFGRTQPSGPLVADRILDTVAGALLGLLAVLLVTNRRAGRRVGATVRDAAAAREHAEHLLAHPSPEPAALAAAGRRLTGALVDLRTAADTAAGEWPRPDLPDREVAAEEHAGHRTLAATVRRRGGLTGPLAAAR</sequence>
<dbReference type="EMBL" id="JBHTAJ010000021">
    <property type="protein sequence ID" value="MFC7180584.1"/>
    <property type="molecule type" value="Genomic_DNA"/>
</dbReference>
<feature type="transmembrane region" description="Helical" evidence="5">
    <location>
        <begin position="139"/>
        <end position="158"/>
    </location>
</feature>
<dbReference type="RefSeq" id="WP_380231145.1">
    <property type="nucleotide sequence ID" value="NZ_JBHTAJ010000021.1"/>
</dbReference>
<feature type="transmembrane region" description="Helical" evidence="5">
    <location>
        <begin position="164"/>
        <end position="182"/>
    </location>
</feature>
<evidence type="ECO:0000256" key="2">
    <source>
        <dbReference type="ARBA" id="ARBA00022692"/>
    </source>
</evidence>
<evidence type="ECO:0000256" key="5">
    <source>
        <dbReference type="SAM" id="Phobius"/>
    </source>
</evidence>
<dbReference type="Pfam" id="PF13515">
    <property type="entry name" value="FUSC_2"/>
    <property type="match status" value="1"/>
</dbReference>
<feature type="domain" description="Integral membrane bound transporter" evidence="6">
    <location>
        <begin position="346"/>
        <end position="470"/>
    </location>
</feature>
<keyword evidence="4 5" id="KW-0472">Membrane</keyword>
<keyword evidence="2 5" id="KW-0812">Transmembrane</keyword>
<evidence type="ECO:0000313" key="8">
    <source>
        <dbReference type="Proteomes" id="UP001596435"/>
    </source>
</evidence>
<evidence type="ECO:0000256" key="3">
    <source>
        <dbReference type="ARBA" id="ARBA00022989"/>
    </source>
</evidence>
<protein>
    <submittedName>
        <fullName evidence="7">FUSC family protein</fullName>
    </submittedName>
</protein>
<reference evidence="8" key="1">
    <citation type="journal article" date="2019" name="Int. J. Syst. Evol. Microbiol.">
        <title>The Global Catalogue of Microorganisms (GCM) 10K type strain sequencing project: providing services to taxonomists for standard genome sequencing and annotation.</title>
        <authorList>
            <consortium name="The Broad Institute Genomics Platform"/>
            <consortium name="The Broad Institute Genome Sequencing Center for Infectious Disease"/>
            <person name="Wu L."/>
            <person name="Ma J."/>
        </authorList>
    </citation>
    <scope>NUCLEOTIDE SEQUENCE [LARGE SCALE GENOMIC DNA]</scope>
    <source>
        <strain evidence="8">CGMCC 1.12859</strain>
    </source>
</reference>
<organism evidence="7 8">
    <name type="scientific">Kitasatospora paranensis</name>
    <dbReference type="NCBI Taxonomy" id="258053"/>
    <lineage>
        <taxon>Bacteria</taxon>
        <taxon>Bacillati</taxon>
        <taxon>Actinomycetota</taxon>
        <taxon>Actinomycetes</taxon>
        <taxon>Kitasatosporales</taxon>
        <taxon>Streptomycetaceae</taxon>
        <taxon>Kitasatospora</taxon>
    </lineage>
</organism>
<dbReference type="Proteomes" id="UP001596435">
    <property type="component" value="Unassembled WGS sequence"/>
</dbReference>
<accession>A0ABW2FWX1</accession>
<keyword evidence="8" id="KW-1185">Reference proteome</keyword>
<evidence type="ECO:0000256" key="4">
    <source>
        <dbReference type="ARBA" id="ARBA00023136"/>
    </source>
</evidence>
<feature type="transmembrane region" description="Helical" evidence="5">
    <location>
        <begin position="457"/>
        <end position="475"/>
    </location>
</feature>
<dbReference type="InterPro" id="IPR049453">
    <property type="entry name" value="Memb_transporter_dom"/>
</dbReference>
<name>A0ABW2FWX1_9ACTN</name>
<proteinExistence type="predicted"/>
<evidence type="ECO:0000256" key="1">
    <source>
        <dbReference type="ARBA" id="ARBA00004141"/>
    </source>
</evidence>
<evidence type="ECO:0000259" key="6">
    <source>
        <dbReference type="Pfam" id="PF13515"/>
    </source>
</evidence>
<gene>
    <name evidence="7" type="ORF">ACFQMG_13570</name>
</gene>
<evidence type="ECO:0000313" key="7">
    <source>
        <dbReference type="EMBL" id="MFC7180584.1"/>
    </source>
</evidence>
<feature type="transmembrane region" description="Helical" evidence="5">
    <location>
        <begin position="389"/>
        <end position="415"/>
    </location>
</feature>
<comment type="subcellular location">
    <subcellularLocation>
        <location evidence="1">Membrane</location>
        <topology evidence="1">Multi-pass membrane protein</topology>
    </subcellularLocation>
</comment>